<evidence type="ECO:0000313" key="1">
    <source>
        <dbReference type="EMBL" id="KAH0551804.1"/>
    </source>
</evidence>
<dbReference type="EMBL" id="JAHXZJ010001492">
    <property type="protein sequence ID" value="KAH0551804.1"/>
    <property type="molecule type" value="Genomic_DNA"/>
</dbReference>
<proteinExistence type="predicted"/>
<accession>A0AAV7IH50</accession>
<name>A0AAV7IH50_COTGL</name>
<evidence type="ECO:0000313" key="2">
    <source>
        <dbReference type="Proteomes" id="UP000826195"/>
    </source>
</evidence>
<reference evidence="1 2" key="1">
    <citation type="journal article" date="2021" name="J. Hered.">
        <title>A chromosome-level genome assembly of the parasitoid wasp, Cotesia glomerata (Hymenoptera: Braconidae).</title>
        <authorList>
            <person name="Pinto B.J."/>
            <person name="Weis J.J."/>
            <person name="Gamble T."/>
            <person name="Ode P.J."/>
            <person name="Paul R."/>
            <person name="Zaspel J.M."/>
        </authorList>
    </citation>
    <scope>NUCLEOTIDE SEQUENCE [LARGE SCALE GENOMIC DNA]</scope>
    <source>
        <strain evidence="1">CgM1</strain>
    </source>
</reference>
<protein>
    <submittedName>
        <fullName evidence="1">Uncharacterized protein</fullName>
    </submittedName>
</protein>
<dbReference type="AlphaFoldDB" id="A0AAV7IH50"/>
<sequence>MDQSNPDQSSHINACLSKRWKLYLDTGTLGGNLKRSTKQSSNRGKIRDREDVITTVKHMLLSWFRVIKGIANAYNSSALNFAEYCSEHVILMKLGRVKVAYDPEAAYE</sequence>
<keyword evidence="2" id="KW-1185">Reference proteome</keyword>
<comment type="caution">
    <text evidence="1">The sequence shown here is derived from an EMBL/GenBank/DDBJ whole genome shotgun (WGS) entry which is preliminary data.</text>
</comment>
<dbReference type="Proteomes" id="UP000826195">
    <property type="component" value="Unassembled WGS sequence"/>
</dbReference>
<organism evidence="1 2">
    <name type="scientific">Cotesia glomerata</name>
    <name type="common">Lepidopteran parasitic wasp</name>
    <name type="synonym">Apanteles glomeratus</name>
    <dbReference type="NCBI Taxonomy" id="32391"/>
    <lineage>
        <taxon>Eukaryota</taxon>
        <taxon>Metazoa</taxon>
        <taxon>Ecdysozoa</taxon>
        <taxon>Arthropoda</taxon>
        <taxon>Hexapoda</taxon>
        <taxon>Insecta</taxon>
        <taxon>Pterygota</taxon>
        <taxon>Neoptera</taxon>
        <taxon>Endopterygota</taxon>
        <taxon>Hymenoptera</taxon>
        <taxon>Apocrita</taxon>
        <taxon>Ichneumonoidea</taxon>
        <taxon>Braconidae</taxon>
        <taxon>Microgastrinae</taxon>
        <taxon>Cotesia</taxon>
    </lineage>
</organism>
<gene>
    <name evidence="1" type="ORF">KQX54_001170</name>
</gene>